<dbReference type="InterPro" id="IPR000182">
    <property type="entry name" value="GNAT_dom"/>
</dbReference>
<gene>
    <name evidence="7" type="primary">rimI</name>
    <name evidence="7" type="ORF">NCTC12218_00845</name>
</gene>
<feature type="domain" description="N-acetyltransferase" evidence="5">
    <location>
        <begin position="11"/>
        <end position="155"/>
    </location>
</feature>
<dbReference type="PANTHER" id="PTHR43420:SF44">
    <property type="entry name" value="ACETYLTRANSFERASE YPEA"/>
    <property type="match status" value="1"/>
</dbReference>
<dbReference type="GeneID" id="93789563"/>
<evidence type="ECO:0000313" key="6">
    <source>
        <dbReference type="EMBL" id="CAD7359239.1"/>
    </source>
</evidence>
<evidence type="ECO:0000256" key="4">
    <source>
        <dbReference type="ARBA" id="ARBA00023315"/>
    </source>
</evidence>
<evidence type="ECO:0000256" key="1">
    <source>
        <dbReference type="ARBA" id="ARBA00005395"/>
    </source>
</evidence>
<dbReference type="SUPFAM" id="SSF55729">
    <property type="entry name" value="Acyl-CoA N-acyltransferases (Nat)"/>
    <property type="match status" value="1"/>
</dbReference>
<dbReference type="InterPro" id="IPR050680">
    <property type="entry name" value="YpeA/RimI_acetyltransf"/>
</dbReference>
<evidence type="ECO:0000256" key="3">
    <source>
        <dbReference type="ARBA" id="ARBA00022679"/>
    </source>
</evidence>
<dbReference type="Proteomes" id="UP000264146">
    <property type="component" value="Chromosome"/>
</dbReference>
<dbReference type="PROSITE" id="PS51186">
    <property type="entry name" value="GNAT"/>
    <property type="match status" value="1"/>
</dbReference>
<reference evidence="6 8" key="2">
    <citation type="submission" date="2020-11" db="EMBL/GenBank/DDBJ databases">
        <authorList>
            <consortium name="Pathogen Informatics"/>
        </authorList>
    </citation>
    <scope>NUCLEOTIDE SEQUENCE [LARGE SCALE GENOMIC DNA]</scope>
    <source>
        <strain evidence="6 8">NCTC12218</strain>
    </source>
</reference>
<comment type="similarity">
    <text evidence="1">Belongs to the acetyltransferase family. RimI subfamily.</text>
</comment>
<organism evidence="7">
    <name type="scientific">Staphylococcus schleiferi</name>
    <dbReference type="NCBI Taxonomy" id="1295"/>
    <lineage>
        <taxon>Bacteria</taxon>
        <taxon>Bacillati</taxon>
        <taxon>Bacillota</taxon>
        <taxon>Bacilli</taxon>
        <taxon>Bacillales</taxon>
        <taxon>Staphylococcaceae</taxon>
        <taxon>Staphylococcus</taxon>
    </lineage>
</organism>
<dbReference type="AlphaFoldDB" id="A0A7Z7QNM5"/>
<dbReference type="EC" id="2.3.1.128" evidence="6"/>
<dbReference type="EC" id="2.3.1.267" evidence="7"/>
<protein>
    <submittedName>
        <fullName evidence="7">Ribosomal-protein-alanine acetyltransferase</fullName>
        <ecNumber evidence="6">2.3.1.128</ecNumber>
        <ecNumber evidence="7">2.3.1.267</ecNumber>
    </submittedName>
</protein>
<keyword evidence="2" id="KW-0963">Cytoplasm</keyword>
<accession>A0A7Z7QNM5</accession>
<dbReference type="RefSeq" id="WP_016425583.1">
    <property type="nucleotide sequence ID" value="NZ_CABKRV010000001.1"/>
</dbReference>
<dbReference type="CDD" id="cd04301">
    <property type="entry name" value="NAT_SF"/>
    <property type="match status" value="1"/>
</dbReference>
<evidence type="ECO:0000259" key="5">
    <source>
        <dbReference type="PROSITE" id="PS51186"/>
    </source>
</evidence>
<dbReference type="Gene3D" id="3.40.630.30">
    <property type="match status" value="1"/>
</dbReference>
<evidence type="ECO:0000313" key="8">
    <source>
        <dbReference type="Proteomes" id="UP000264146"/>
    </source>
</evidence>
<dbReference type="EMBL" id="LR962863">
    <property type="protein sequence ID" value="CAD7359239.1"/>
    <property type="molecule type" value="Genomic_DNA"/>
</dbReference>
<sequence>MDGSTEIKEKLQIRHMMLEDVPAVFDLEQISFKKSSWTIDAFYYELEQNHFAHYFVVEFENKIIGYLGLWIVVDQAQITTVAIDPEYRDYGLGQLLLKYVINFASSIATVMSLEVREDNHVAQHVYQKLGFEYGGKRKNYYGDGEDALVMWVSLND</sequence>
<reference evidence="7" key="1">
    <citation type="submission" date="2018-06" db="EMBL/GenBank/DDBJ databases">
        <authorList>
            <consortium name="Pathogen Informatics"/>
            <person name="Doyle S."/>
        </authorList>
    </citation>
    <scope>NUCLEOTIDE SEQUENCE [LARGE SCALE GENOMIC DNA]</scope>
    <source>
        <strain evidence="7">NCTC12218</strain>
    </source>
</reference>
<keyword evidence="3 7" id="KW-0808">Transferase</keyword>
<keyword evidence="4 7" id="KW-0012">Acyltransferase</keyword>
<dbReference type="NCBIfam" id="TIGR01575">
    <property type="entry name" value="rimI"/>
    <property type="match status" value="1"/>
</dbReference>
<dbReference type="InterPro" id="IPR016181">
    <property type="entry name" value="Acyl_CoA_acyltransferase"/>
</dbReference>
<dbReference type="EMBL" id="UHEF01000001">
    <property type="protein sequence ID" value="SUM87948.1"/>
    <property type="molecule type" value="Genomic_DNA"/>
</dbReference>
<dbReference type="InterPro" id="IPR006464">
    <property type="entry name" value="AcTrfase_RimI/Ard1"/>
</dbReference>
<proteinExistence type="inferred from homology"/>
<evidence type="ECO:0000313" key="7">
    <source>
        <dbReference type="EMBL" id="SUM87948.1"/>
    </source>
</evidence>
<evidence type="ECO:0000256" key="2">
    <source>
        <dbReference type="ARBA" id="ARBA00022490"/>
    </source>
</evidence>
<dbReference type="PANTHER" id="PTHR43420">
    <property type="entry name" value="ACETYLTRANSFERASE"/>
    <property type="match status" value="1"/>
</dbReference>
<dbReference type="Pfam" id="PF00583">
    <property type="entry name" value="Acetyltransf_1"/>
    <property type="match status" value="1"/>
</dbReference>
<dbReference type="GO" id="GO:0008999">
    <property type="term" value="F:protein-N-terminal-alanine acetyltransferase activity"/>
    <property type="evidence" value="ECO:0007669"/>
    <property type="project" value="UniProtKB-EC"/>
</dbReference>
<name>A0A7Z7QNM5_STASC</name>